<evidence type="ECO:0000256" key="1">
    <source>
        <dbReference type="SAM" id="Coils"/>
    </source>
</evidence>
<dbReference type="EMBL" id="MN738786">
    <property type="protein sequence ID" value="QHT36852.1"/>
    <property type="molecule type" value="Genomic_DNA"/>
</dbReference>
<protein>
    <submittedName>
        <fullName evidence="2">Uncharacterized protein</fullName>
    </submittedName>
</protein>
<feature type="coiled-coil region" evidence="1">
    <location>
        <begin position="64"/>
        <end position="91"/>
    </location>
</feature>
<feature type="coiled-coil region" evidence="1">
    <location>
        <begin position="119"/>
        <end position="153"/>
    </location>
</feature>
<evidence type="ECO:0000313" key="2">
    <source>
        <dbReference type="EMBL" id="QHT36852.1"/>
    </source>
</evidence>
<proteinExistence type="predicted"/>
<keyword evidence="1" id="KW-0175">Coiled coil</keyword>
<name>A0A6C0F6N5_9ZZZZ</name>
<organism evidence="2">
    <name type="scientific">viral metagenome</name>
    <dbReference type="NCBI Taxonomy" id="1070528"/>
    <lineage>
        <taxon>unclassified sequences</taxon>
        <taxon>metagenomes</taxon>
        <taxon>organismal metagenomes</taxon>
    </lineage>
</organism>
<dbReference type="AlphaFoldDB" id="A0A6C0F6N5"/>
<reference evidence="2" key="1">
    <citation type="journal article" date="2020" name="Nature">
        <title>Giant virus diversity and host interactions through global metagenomics.</title>
        <authorList>
            <person name="Schulz F."/>
            <person name="Roux S."/>
            <person name="Paez-Espino D."/>
            <person name="Jungbluth S."/>
            <person name="Walsh D.A."/>
            <person name="Denef V.J."/>
            <person name="McMahon K.D."/>
            <person name="Konstantinidis K.T."/>
            <person name="Eloe-Fadrosh E.A."/>
            <person name="Kyrpides N.C."/>
            <person name="Woyke T."/>
        </authorList>
    </citation>
    <scope>NUCLEOTIDE SEQUENCE</scope>
    <source>
        <strain evidence="2">GVMAG-S-ERX555967-130</strain>
    </source>
</reference>
<accession>A0A6C0F6N5</accession>
<sequence>MNSKPNAFLSLLQDSSPPKKEFLNTMNDLTRDMYNHKREDVPVTEHRFEHDKLLHQSDRMKHQTRDKDRMIRDLSEQVKNLKEKMSFVIEKDEEIYKLKCENTHLKNEVSDYQATTVTDETLIRDNENLNQDIRDLQERYDLLEKRNVDIQKKLIGLYHENKELQRRPSTITDEMIGKYIRNLVSKNNIG</sequence>